<keyword evidence="3" id="KW-0408">Iron</keyword>
<comment type="caution">
    <text evidence="6">The sequence shown here is derived from an EMBL/GenBank/DDBJ whole genome shotgun (WGS) entry which is preliminary data.</text>
</comment>
<dbReference type="Gene3D" id="3.30.70.20">
    <property type="match status" value="3"/>
</dbReference>
<feature type="domain" description="4Fe-4S ferredoxin-type" evidence="5">
    <location>
        <begin position="191"/>
        <end position="219"/>
    </location>
</feature>
<feature type="domain" description="4Fe-4S ferredoxin-type" evidence="5">
    <location>
        <begin position="38"/>
        <end position="67"/>
    </location>
</feature>
<proteinExistence type="predicted"/>
<sequence length="253" mass="28619">MITVKRSIETLLSKISKELSLDKEEVYKILEGVRISKKYIYILPKKCIRCALCYDQCPVEAIVKPSIENPAEIVSDRCVKCEICARTCPVNAIDILECTGEIEGENLIYRIREVEVEHRTIRLRRYHIDLDRCVRCGTCSRFCPTGAIEVERGKSFKVDLDRCVGCRACERVCPRGAISVENEMGEIPFHKEIKVDNSKCVKCLVCISVCPIGIIREVEEGIEIDVKSCIFCGRCESVCPVHAIEIKKVEGVK</sequence>
<dbReference type="SUPFAM" id="SSF54862">
    <property type="entry name" value="4Fe-4S ferredoxins"/>
    <property type="match status" value="3"/>
</dbReference>
<evidence type="ECO:0000256" key="3">
    <source>
        <dbReference type="ARBA" id="ARBA00023004"/>
    </source>
</evidence>
<dbReference type="PIRSF" id="PIRSF005658">
    <property type="entry name" value="FwdF"/>
    <property type="match status" value="1"/>
</dbReference>
<reference evidence="6" key="1">
    <citation type="journal article" date="2020" name="ISME J.">
        <title>Gammaproteobacteria mediating utilization of methyl-, sulfur- and petroleum organic compounds in deep ocean hydrothermal plumes.</title>
        <authorList>
            <person name="Zhou Z."/>
            <person name="Liu Y."/>
            <person name="Pan J."/>
            <person name="Cron B.R."/>
            <person name="Toner B.M."/>
            <person name="Anantharaman K."/>
            <person name="Breier J.A."/>
            <person name="Dick G.J."/>
            <person name="Li M."/>
        </authorList>
    </citation>
    <scope>NUCLEOTIDE SEQUENCE</scope>
    <source>
        <strain evidence="6">SZUA-1534</strain>
    </source>
</reference>
<dbReference type="InterPro" id="IPR043256">
    <property type="entry name" value="MvhB-like"/>
</dbReference>
<feature type="domain" description="4Fe-4S ferredoxin-type" evidence="5">
    <location>
        <begin position="154"/>
        <end position="183"/>
    </location>
</feature>
<evidence type="ECO:0000259" key="5">
    <source>
        <dbReference type="PROSITE" id="PS51379"/>
    </source>
</evidence>
<feature type="domain" description="4Fe-4S ferredoxin-type" evidence="5">
    <location>
        <begin position="69"/>
        <end position="98"/>
    </location>
</feature>
<dbReference type="GO" id="GO:0016491">
    <property type="term" value="F:oxidoreductase activity"/>
    <property type="evidence" value="ECO:0007669"/>
    <property type="project" value="UniProtKB-ARBA"/>
</dbReference>
<dbReference type="Pfam" id="PF13237">
    <property type="entry name" value="Fer4_10"/>
    <property type="match status" value="1"/>
</dbReference>
<accession>A0A833EBD1</accession>
<dbReference type="CDD" id="cd10549">
    <property type="entry name" value="MtMvhB_like"/>
    <property type="match status" value="2"/>
</dbReference>
<evidence type="ECO:0000256" key="2">
    <source>
        <dbReference type="ARBA" id="ARBA00022723"/>
    </source>
</evidence>
<keyword evidence="2" id="KW-0479">Metal-binding</keyword>
<dbReference type="EMBL" id="DQVW01000093">
    <property type="protein sequence ID" value="HIQ32795.1"/>
    <property type="molecule type" value="Genomic_DNA"/>
</dbReference>
<feature type="domain" description="4Fe-4S ferredoxin-type" evidence="5">
    <location>
        <begin position="124"/>
        <end position="153"/>
    </location>
</feature>
<dbReference type="PANTHER" id="PTHR43687:SF1">
    <property type="entry name" value="FERREDOXIN III"/>
    <property type="match status" value="1"/>
</dbReference>
<name>A0A833EBD1_9EURY</name>
<dbReference type="AlphaFoldDB" id="A0A833EBD1"/>
<dbReference type="PROSITE" id="PS51379">
    <property type="entry name" value="4FE4S_FER_2"/>
    <property type="match status" value="6"/>
</dbReference>
<evidence type="ECO:0000313" key="6">
    <source>
        <dbReference type="EMBL" id="HIQ32795.1"/>
    </source>
</evidence>
<dbReference type="Pfam" id="PF14697">
    <property type="entry name" value="Fer4_21"/>
    <property type="match status" value="2"/>
</dbReference>
<organism evidence="6 7">
    <name type="scientific">Methanothermococcus okinawensis</name>
    <dbReference type="NCBI Taxonomy" id="155863"/>
    <lineage>
        <taxon>Archaea</taxon>
        <taxon>Methanobacteriati</taxon>
        <taxon>Methanobacteriota</taxon>
        <taxon>Methanomada group</taxon>
        <taxon>Methanococci</taxon>
        <taxon>Methanococcales</taxon>
        <taxon>Methanococcaceae</taxon>
        <taxon>Methanothermococcus</taxon>
    </lineage>
</organism>
<dbReference type="GO" id="GO:0051539">
    <property type="term" value="F:4 iron, 4 sulfur cluster binding"/>
    <property type="evidence" value="ECO:0007669"/>
    <property type="project" value="UniProtKB-KW"/>
</dbReference>
<evidence type="ECO:0000313" key="7">
    <source>
        <dbReference type="Proteomes" id="UP000623215"/>
    </source>
</evidence>
<evidence type="ECO:0000256" key="1">
    <source>
        <dbReference type="ARBA" id="ARBA00022485"/>
    </source>
</evidence>
<dbReference type="PROSITE" id="PS00198">
    <property type="entry name" value="4FE4S_FER_1"/>
    <property type="match status" value="3"/>
</dbReference>
<evidence type="ECO:0000256" key="4">
    <source>
        <dbReference type="ARBA" id="ARBA00023014"/>
    </source>
</evidence>
<dbReference type="Gene3D" id="3.30.70.3270">
    <property type="match status" value="1"/>
</dbReference>
<gene>
    <name evidence="6" type="ORF">EYH55_04890</name>
</gene>
<dbReference type="GO" id="GO:0046872">
    <property type="term" value="F:metal ion binding"/>
    <property type="evidence" value="ECO:0007669"/>
    <property type="project" value="UniProtKB-KW"/>
</dbReference>
<keyword evidence="1" id="KW-0004">4Fe-4S</keyword>
<dbReference type="InterPro" id="IPR017900">
    <property type="entry name" value="4Fe4S_Fe_S_CS"/>
</dbReference>
<dbReference type="Proteomes" id="UP000623215">
    <property type="component" value="Unassembled WGS sequence"/>
</dbReference>
<feature type="domain" description="4Fe-4S ferredoxin-type" evidence="5">
    <location>
        <begin position="220"/>
        <end position="249"/>
    </location>
</feature>
<keyword evidence="4" id="KW-0411">Iron-sulfur</keyword>
<dbReference type="InterPro" id="IPR050572">
    <property type="entry name" value="Fe-S_Ferredoxin"/>
</dbReference>
<dbReference type="PANTHER" id="PTHR43687">
    <property type="entry name" value="ADENYLYLSULFATE REDUCTASE, BETA SUBUNIT"/>
    <property type="match status" value="1"/>
</dbReference>
<dbReference type="InterPro" id="IPR017896">
    <property type="entry name" value="4Fe4S_Fe-S-bd"/>
</dbReference>
<protein>
    <submittedName>
        <fullName evidence="6">4Fe-4S dicluster domain-containing protein</fullName>
    </submittedName>
</protein>